<feature type="domain" description="Ribosomal RNA large subunit methyltransferase K/L-like methyltransferase" evidence="1">
    <location>
        <begin position="678"/>
        <end position="733"/>
    </location>
</feature>
<dbReference type="Gene3D" id="3.40.50.150">
    <property type="entry name" value="Vaccinia Virus protein VP39"/>
    <property type="match status" value="1"/>
</dbReference>
<proteinExistence type="predicted"/>
<dbReference type="PROSITE" id="PS00092">
    <property type="entry name" value="N6_MTASE"/>
    <property type="match status" value="1"/>
</dbReference>
<reference evidence="3 4" key="1">
    <citation type="submission" date="2017-08" db="EMBL/GenBank/DDBJ databases">
        <authorList>
            <person name="de Groot N.N."/>
        </authorList>
    </citation>
    <scope>NUCLEOTIDE SEQUENCE [LARGE SCALE GENOMIC DNA]</scope>
    <source>
        <strain evidence="3 4">JA575</strain>
    </source>
</reference>
<dbReference type="InterPro" id="IPR029063">
    <property type="entry name" value="SAM-dependent_MTases_sf"/>
</dbReference>
<reference evidence="2 5" key="2">
    <citation type="submission" date="2018-07" db="EMBL/GenBank/DDBJ databases">
        <title>Genomic Encyclopedia of Archaeal and Bacterial Type Strains, Phase II (KMG-II): from individual species to whole genera.</title>
        <authorList>
            <person name="Goeker M."/>
        </authorList>
    </citation>
    <scope>NUCLEOTIDE SEQUENCE [LARGE SCALE GENOMIC DNA]</scope>
    <source>
        <strain evidence="2 5">JA575</strain>
    </source>
</reference>
<dbReference type="Proteomes" id="UP000256343">
    <property type="component" value="Unassembled WGS sequence"/>
</dbReference>
<keyword evidence="5" id="KW-1185">Reference proteome</keyword>
<evidence type="ECO:0000313" key="5">
    <source>
        <dbReference type="Proteomes" id="UP000256343"/>
    </source>
</evidence>
<dbReference type="GO" id="GO:0008168">
    <property type="term" value="F:methyltransferase activity"/>
    <property type="evidence" value="ECO:0007669"/>
    <property type="project" value="UniProtKB-KW"/>
</dbReference>
<accession>A0A336JKJ6</accession>
<evidence type="ECO:0000313" key="4">
    <source>
        <dbReference type="Proteomes" id="UP000252631"/>
    </source>
</evidence>
<evidence type="ECO:0000313" key="2">
    <source>
        <dbReference type="EMBL" id="RED37695.1"/>
    </source>
</evidence>
<dbReference type="OrthoDB" id="3197274at2"/>
<dbReference type="RefSeq" id="WP_114357307.1">
    <property type="nucleotide sequence ID" value="NZ_QRDT01000006.1"/>
</dbReference>
<gene>
    <name evidence="2" type="ORF">BJ125_10618</name>
    <name evidence="3" type="ORF">SAMN05892882_10618</name>
</gene>
<dbReference type="Pfam" id="PF01170">
    <property type="entry name" value="UPF0020"/>
    <property type="match status" value="1"/>
</dbReference>
<dbReference type="GO" id="GO:0032259">
    <property type="term" value="P:methylation"/>
    <property type="evidence" value="ECO:0007669"/>
    <property type="project" value="UniProtKB-KW"/>
</dbReference>
<dbReference type="Proteomes" id="UP000252631">
    <property type="component" value="Unassembled WGS sequence"/>
</dbReference>
<organism evidence="3 4">
    <name type="scientific">Rhodopseudomonas pentothenatexigens</name>
    <dbReference type="NCBI Taxonomy" id="999699"/>
    <lineage>
        <taxon>Bacteria</taxon>
        <taxon>Pseudomonadati</taxon>
        <taxon>Pseudomonadota</taxon>
        <taxon>Alphaproteobacteria</taxon>
        <taxon>Hyphomicrobiales</taxon>
        <taxon>Nitrobacteraceae</taxon>
        <taxon>Rhodopseudomonas</taxon>
    </lineage>
</organism>
<sequence>MPANDALYRALMNSIESTLEQHLDGGPEQNLSLVFANYFTTDYYHLESHLFVLRYGCSVTSISYGELRSLLRYSVTPKKENIYISFHSSRSLRHDLATIWDTLVSPTQEFQELSEKISALYATSNDKNKFANNYVQLSNSHRYSELKKLVVERTSSRISGIHGASLRGLIILDAYHSTCAVAISKDLEIDTASIVGRSGYIHSAGQLLYIRNAAKFEASACIVSLRRYHASISEASGSSGRLPFFLMANEHLDPYDHSRPDAGGGSGIVQTRIPKDKYFIGGQPAGDFWDAILLDRDLARIVSPMPGEEDPHTEIRDFEKNNQRLNDHCLFLLRDFGIDERGSRSNKQYLILYARQFRNSSPFVIFDESKPGWYAPVTAPHTLTAAMLNLCLPNLMGRQRDRPLVVCDPFVGSGTSILEAHKLPGSVRFIAGDLSKPAQFARNDNLLFFSLPQKDQENDDDCKNNLLAPLATLPLSIDGILNLLSCITSTNLKQMLGDALEEATTISTRTQATSLDSVKQAFPWAAARLLEHLRSNAPAPSRTQAGIRTLREADFSEVLTAFSNQRSLALRLLIYLVWRSILRVGPSLYREGKKRDRQIEILTKAVQSELDTFKSQCKNLSKIREMRPEDQVVTLGERLLIQKGWYCPEIISPRIAVGSKEAGFVLQDGGQVSALDLLKDLERQVDLLVTDPPYAFNTDDYEKNLDLYRELPGAIVRSMNDGGQAVICLPEQSHNGQNIPSYARKSWFVRAFIAEAAQNSAKVVNVGETRPSVRVLFDSPYYWRSSRALTRSVLHFTIRRN</sequence>
<name>A0A336JKJ6_9BRAD</name>
<protein>
    <submittedName>
        <fullName evidence="2 3">RNA methylase family UPF0020</fullName>
    </submittedName>
</protein>
<evidence type="ECO:0000259" key="1">
    <source>
        <dbReference type="Pfam" id="PF01170"/>
    </source>
</evidence>
<dbReference type="AlphaFoldDB" id="A0A336JKJ6"/>
<dbReference type="InterPro" id="IPR000241">
    <property type="entry name" value="RlmKL-like_Mtase"/>
</dbReference>
<dbReference type="SUPFAM" id="SSF53335">
    <property type="entry name" value="S-adenosyl-L-methionine-dependent methyltransferases"/>
    <property type="match status" value="1"/>
</dbReference>
<dbReference type="EMBL" id="UFQQ01000006">
    <property type="protein sequence ID" value="SSW90195.1"/>
    <property type="molecule type" value="Genomic_DNA"/>
</dbReference>
<keyword evidence="3" id="KW-0489">Methyltransferase</keyword>
<keyword evidence="3" id="KW-0808">Transferase</keyword>
<dbReference type="EMBL" id="QRDT01000006">
    <property type="protein sequence ID" value="RED37695.1"/>
    <property type="molecule type" value="Genomic_DNA"/>
</dbReference>
<dbReference type="GO" id="GO:0003676">
    <property type="term" value="F:nucleic acid binding"/>
    <property type="evidence" value="ECO:0007669"/>
    <property type="project" value="InterPro"/>
</dbReference>
<evidence type="ECO:0000313" key="3">
    <source>
        <dbReference type="EMBL" id="SSW90195.1"/>
    </source>
</evidence>
<dbReference type="InterPro" id="IPR002052">
    <property type="entry name" value="DNA_methylase_N6_adenine_CS"/>
</dbReference>